<feature type="compositionally biased region" description="Polar residues" evidence="1">
    <location>
        <begin position="964"/>
        <end position="974"/>
    </location>
</feature>
<dbReference type="Pfam" id="PF22942">
    <property type="entry name" value="DUF7025"/>
    <property type="match status" value="1"/>
</dbReference>
<dbReference type="Pfam" id="PF00004">
    <property type="entry name" value="AAA"/>
    <property type="match status" value="1"/>
</dbReference>
<dbReference type="GO" id="GO:0005524">
    <property type="term" value="F:ATP binding"/>
    <property type="evidence" value="ECO:0007669"/>
    <property type="project" value="InterPro"/>
</dbReference>
<feature type="region of interest" description="Disordered" evidence="1">
    <location>
        <begin position="1074"/>
        <end position="1099"/>
    </location>
</feature>
<dbReference type="GO" id="GO:0016887">
    <property type="term" value="F:ATP hydrolysis activity"/>
    <property type="evidence" value="ECO:0007669"/>
    <property type="project" value="InterPro"/>
</dbReference>
<dbReference type="SMART" id="SM00382">
    <property type="entry name" value="AAA"/>
    <property type="match status" value="1"/>
</dbReference>
<dbReference type="OrthoDB" id="10042665at2759"/>
<dbReference type="PANTHER" id="PTHR46411">
    <property type="entry name" value="FAMILY ATPASE, PUTATIVE-RELATED"/>
    <property type="match status" value="1"/>
</dbReference>
<dbReference type="InterPro" id="IPR003959">
    <property type="entry name" value="ATPase_AAA_core"/>
</dbReference>
<feature type="region of interest" description="Disordered" evidence="1">
    <location>
        <begin position="943"/>
        <end position="1009"/>
    </location>
</feature>
<protein>
    <submittedName>
        <fullName evidence="3">AAA family ATPase</fullName>
    </submittedName>
</protein>
<keyword evidence="4" id="KW-1185">Reference proteome</keyword>
<feature type="compositionally biased region" description="Polar residues" evidence="1">
    <location>
        <begin position="44"/>
        <end position="53"/>
    </location>
</feature>
<dbReference type="AlphaFoldDB" id="A0A9P5A7A0"/>
<feature type="compositionally biased region" description="Acidic residues" evidence="1">
    <location>
        <begin position="349"/>
        <end position="365"/>
    </location>
</feature>
<organism evidence="3 4">
    <name type="scientific">Fusarium beomiforme</name>
    <dbReference type="NCBI Taxonomy" id="44412"/>
    <lineage>
        <taxon>Eukaryota</taxon>
        <taxon>Fungi</taxon>
        <taxon>Dikarya</taxon>
        <taxon>Ascomycota</taxon>
        <taxon>Pezizomycotina</taxon>
        <taxon>Sordariomycetes</taxon>
        <taxon>Hypocreomycetidae</taxon>
        <taxon>Hypocreales</taxon>
        <taxon>Nectriaceae</taxon>
        <taxon>Fusarium</taxon>
        <taxon>Fusarium burgessii species complex</taxon>
    </lineage>
</organism>
<name>A0A9P5A7A0_9HYPO</name>
<sequence>MANSAKNFVPHSSLIDIGPSQRPEPDNVPQAVQSDGPDGRPETAENSAQASISKEQYQTLAEKITQIEHLMKRQPDANESSLFDDYDDVSDLEEVNDAYQEYFTTMRMMQHRMHYSYKRIQDVKAARARKKSNIGNVPTMTQPNKLSDEQEVLSNEAMLSVLTTGAKAELSYVDWEIFRAQNVDIKGGLAPIEILIGEPELDLDWNPLVQLPLERNKKKDTAKNLAKENRITESGPLPERLRIHSKPLIAILSKVHVKDINSDNGKLTLLRPYKILVHYEQKLNDWLKVLERKLARKTKMGNDHRSSEAEGCLREDTPGNLEAKPGLGDSMEGVESDTQDNVRHKVEQNDDNDNDSDDDHDDDDTNSPAALIHLRCLLDFVTVHIHPKVEYIRSGKCENISFNDLWFLFKPGDEVIGSGKPQAYRVIRVTTPPHKVIPPWARWANSKEPEEPFTVHCVYIDSDGTSLGPVSERFYIPRYEGDKPIKVLPICPLRNRDNRRAELIERGRKFVNVAKVKPMYYMGVTLDTREEVDSQVVVDFYEALSDTEKRDWMPSIEPVDTSVESKEEEQPCRALCCHIDTVHDDAHIDGIASEEFHRNYILRTISGDQASLVIYPRAINEIKNGGDLLSDDEHVIMSYRAFGFVLRNRKWAQLDLTDLSYENVKNSESTQKAFENLELPEGHKDMVQALVTQHFREKESISHRDEKSDLIRGKGKGLIILLHGAPGVGKTTTAGDLGTTAHDVQTELEKNFALASRWGCILLLDEADVFLAQRERKDFKRNGLVAVFLRVLEYYTGILFLTTNRVGDFDEAFASRIHMSLFYPELNLEKTENIFRLNLELIENRFQNRESKLIVDKSAILSFAKSHFEEYPYGRWNGRQIRNACQTAFSLAEFETNNKSISLESDRAKDVFLKLGHFKTVQKAYLDFSKYLGDIYGTERDQRASENHFRAKEKTHRGEGKVTQPDQQYHSAQSEWHDNNYHTAASDKGYDRVFHPSYQNVDPRYSRGFRDEERRPQYDQELYQPHSAAPAMTSLSVGRAGYGGISNAQNIVYGSTTSQEAEQHPPTHLMGNHVTHHHNMPEMQSPYTSRYQQDPSAGN</sequence>
<accession>A0A9P5A7A0</accession>
<evidence type="ECO:0000256" key="1">
    <source>
        <dbReference type="SAM" id="MobiDB-lite"/>
    </source>
</evidence>
<dbReference type="InterPro" id="IPR003593">
    <property type="entry name" value="AAA+_ATPase"/>
</dbReference>
<dbReference type="InterPro" id="IPR056599">
    <property type="entry name" value="AAA_lid_fung"/>
</dbReference>
<feature type="domain" description="AAA+ ATPase" evidence="2">
    <location>
        <begin position="716"/>
        <end position="825"/>
    </location>
</feature>
<dbReference type="SUPFAM" id="SSF52540">
    <property type="entry name" value="P-loop containing nucleoside triphosphate hydrolases"/>
    <property type="match status" value="1"/>
</dbReference>
<dbReference type="Pfam" id="PF23232">
    <property type="entry name" value="AAA_lid_13"/>
    <property type="match status" value="1"/>
</dbReference>
<feature type="compositionally biased region" description="Basic and acidic residues" evidence="1">
    <location>
        <begin position="300"/>
        <end position="317"/>
    </location>
</feature>
<dbReference type="EMBL" id="PVQB02000831">
    <property type="protein sequence ID" value="KAF4333486.1"/>
    <property type="molecule type" value="Genomic_DNA"/>
</dbReference>
<dbReference type="Proteomes" id="UP000730481">
    <property type="component" value="Unassembled WGS sequence"/>
</dbReference>
<reference evidence="3" key="1">
    <citation type="journal article" date="2017" name="Mycologia">
        <title>Fusarium algeriense, sp. nov., a novel toxigenic crown rot pathogen of durum wheat from Algeria is nested in the Fusarium burgessii species complex.</title>
        <authorList>
            <person name="Laraba I."/>
            <person name="Keddad A."/>
            <person name="Boureghda H."/>
            <person name="Abdallah N."/>
            <person name="Vaughan M.M."/>
            <person name="Proctor R.H."/>
            <person name="Busman M."/>
            <person name="O'Donnell K."/>
        </authorList>
    </citation>
    <scope>NUCLEOTIDE SEQUENCE</scope>
    <source>
        <strain evidence="3">NRRL 25174</strain>
    </source>
</reference>
<reference evidence="3" key="2">
    <citation type="submission" date="2020-02" db="EMBL/GenBank/DDBJ databases">
        <title>Identification and distribution of gene clusters putatively required for synthesis of sphingolipid metabolism inhibitors in phylogenetically diverse species of the filamentous fungus Fusarium.</title>
        <authorList>
            <person name="Kim H.-S."/>
            <person name="Busman M."/>
            <person name="Brown D.W."/>
            <person name="Divon H."/>
            <person name="Uhlig S."/>
            <person name="Proctor R.H."/>
        </authorList>
    </citation>
    <scope>NUCLEOTIDE SEQUENCE</scope>
    <source>
        <strain evidence="3">NRRL 25174</strain>
    </source>
</reference>
<proteinExistence type="predicted"/>
<dbReference type="PANTHER" id="PTHR46411:SF2">
    <property type="entry name" value="AAA+ ATPASE DOMAIN-CONTAINING PROTEIN"/>
    <property type="match status" value="1"/>
</dbReference>
<gene>
    <name evidence="3" type="ORF">FBEOM_12694</name>
</gene>
<feature type="region of interest" description="Disordered" evidence="1">
    <location>
        <begin position="1"/>
        <end position="53"/>
    </location>
</feature>
<evidence type="ECO:0000313" key="3">
    <source>
        <dbReference type="EMBL" id="KAF4333486.1"/>
    </source>
</evidence>
<feature type="compositionally biased region" description="Polar residues" evidence="1">
    <location>
        <begin position="1085"/>
        <end position="1099"/>
    </location>
</feature>
<dbReference type="InterPro" id="IPR054289">
    <property type="entry name" value="DUF7025"/>
</dbReference>
<evidence type="ECO:0000313" key="4">
    <source>
        <dbReference type="Proteomes" id="UP000730481"/>
    </source>
</evidence>
<comment type="caution">
    <text evidence="3">The sequence shown here is derived from an EMBL/GenBank/DDBJ whole genome shotgun (WGS) entry which is preliminary data.</text>
</comment>
<dbReference type="InterPro" id="IPR027417">
    <property type="entry name" value="P-loop_NTPase"/>
</dbReference>
<feature type="compositionally biased region" description="Basic and acidic residues" evidence="1">
    <location>
        <begin position="943"/>
        <end position="960"/>
    </location>
</feature>
<evidence type="ECO:0000259" key="2">
    <source>
        <dbReference type="SMART" id="SM00382"/>
    </source>
</evidence>
<dbReference type="Gene3D" id="3.40.50.300">
    <property type="entry name" value="P-loop containing nucleotide triphosphate hydrolases"/>
    <property type="match status" value="1"/>
</dbReference>
<feature type="region of interest" description="Disordered" evidence="1">
    <location>
        <begin position="297"/>
        <end position="366"/>
    </location>
</feature>